<evidence type="ECO:0000313" key="4">
    <source>
        <dbReference type="Proteomes" id="UP000736335"/>
    </source>
</evidence>
<dbReference type="OrthoDB" id="10252171at2759"/>
<dbReference type="GO" id="GO:0004674">
    <property type="term" value="F:protein serine/threonine kinase activity"/>
    <property type="evidence" value="ECO:0007669"/>
    <property type="project" value="TreeGrafter"/>
</dbReference>
<keyword evidence="3" id="KW-0808">Transferase</keyword>
<accession>A0A9P6HL86</accession>
<dbReference type="InterPro" id="IPR011009">
    <property type="entry name" value="Kinase-like_dom_sf"/>
</dbReference>
<dbReference type="Pfam" id="PF07714">
    <property type="entry name" value="PK_Tyr_Ser-Thr"/>
    <property type="match status" value="1"/>
</dbReference>
<organism evidence="3 4">
    <name type="scientific">Thelephora terrestris</name>
    <dbReference type="NCBI Taxonomy" id="56493"/>
    <lineage>
        <taxon>Eukaryota</taxon>
        <taxon>Fungi</taxon>
        <taxon>Dikarya</taxon>
        <taxon>Basidiomycota</taxon>
        <taxon>Agaricomycotina</taxon>
        <taxon>Agaricomycetes</taxon>
        <taxon>Thelephorales</taxon>
        <taxon>Thelephoraceae</taxon>
        <taxon>Thelephora</taxon>
    </lineage>
</organism>
<name>A0A9P6HL86_9AGAM</name>
<evidence type="ECO:0000313" key="3">
    <source>
        <dbReference type="EMBL" id="KAF9789351.1"/>
    </source>
</evidence>
<feature type="compositionally biased region" description="Polar residues" evidence="1">
    <location>
        <begin position="372"/>
        <end position="384"/>
    </location>
</feature>
<dbReference type="PANTHER" id="PTHR44329:SF214">
    <property type="entry name" value="PROTEIN KINASE DOMAIN-CONTAINING PROTEIN"/>
    <property type="match status" value="1"/>
</dbReference>
<dbReference type="InterPro" id="IPR051681">
    <property type="entry name" value="Ser/Thr_Kinases-Pseudokinases"/>
</dbReference>
<feature type="region of interest" description="Disordered" evidence="1">
    <location>
        <begin position="364"/>
        <end position="384"/>
    </location>
</feature>
<dbReference type="GO" id="GO:0005524">
    <property type="term" value="F:ATP binding"/>
    <property type="evidence" value="ECO:0007669"/>
    <property type="project" value="InterPro"/>
</dbReference>
<gene>
    <name evidence="3" type="ORF">BJ322DRAFT_1041882</name>
</gene>
<keyword evidence="3" id="KW-0418">Kinase</keyword>
<evidence type="ECO:0000259" key="2">
    <source>
        <dbReference type="PROSITE" id="PS50011"/>
    </source>
</evidence>
<reference evidence="3" key="2">
    <citation type="submission" date="2020-11" db="EMBL/GenBank/DDBJ databases">
        <authorList>
            <consortium name="DOE Joint Genome Institute"/>
            <person name="Kuo A."/>
            <person name="Miyauchi S."/>
            <person name="Kiss E."/>
            <person name="Drula E."/>
            <person name="Kohler A."/>
            <person name="Sanchez-Garcia M."/>
            <person name="Andreopoulos B."/>
            <person name="Barry K.W."/>
            <person name="Bonito G."/>
            <person name="Buee M."/>
            <person name="Carver A."/>
            <person name="Chen C."/>
            <person name="Cichocki N."/>
            <person name="Clum A."/>
            <person name="Culley D."/>
            <person name="Crous P.W."/>
            <person name="Fauchery L."/>
            <person name="Girlanda M."/>
            <person name="Hayes R."/>
            <person name="Keri Z."/>
            <person name="Labutti K."/>
            <person name="Lipzen A."/>
            <person name="Lombard V."/>
            <person name="Magnuson J."/>
            <person name="Maillard F."/>
            <person name="Morin E."/>
            <person name="Murat C."/>
            <person name="Nolan M."/>
            <person name="Ohm R."/>
            <person name="Pangilinan J."/>
            <person name="Pereira M."/>
            <person name="Perotto S."/>
            <person name="Peter M."/>
            <person name="Riley R."/>
            <person name="Sitrit Y."/>
            <person name="Stielow B."/>
            <person name="Szollosi G."/>
            <person name="Zifcakova L."/>
            <person name="Stursova M."/>
            <person name="Spatafora J.W."/>
            <person name="Tedersoo L."/>
            <person name="Vaario L.-M."/>
            <person name="Yamada A."/>
            <person name="Yan M."/>
            <person name="Wang P."/>
            <person name="Xu J."/>
            <person name="Bruns T."/>
            <person name="Baldrian P."/>
            <person name="Vilgalys R."/>
            <person name="Henrissat B."/>
            <person name="Grigoriev I.V."/>
            <person name="Hibbett D."/>
            <person name="Nagy L.G."/>
            <person name="Martin F.M."/>
        </authorList>
    </citation>
    <scope>NUCLEOTIDE SEQUENCE</scope>
    <source>
        <strain evidence="3">UH-Tt-Lm1</strain>
    </source>
</reference>
<dbReference type="EMBL" id="WIUZ02000003">
    <property type="protein sequence ID" value="KAF9789351.1"/>
    <property type="molecule type" value="Genomic_DNA"/>
</dbReference>
<comment type="caution">
    <text evidence="3">The sequence shown here is derived from an EMBL/GenBank/DDBJ whole genome shotgun (WGS) entry which is preliminary data.</text>
</comment>
<dbReference type="Proteomes" id="UP000736335">
    <property type="component" value="Unassembled WGS sequence"/>
</dbReference>
<dbReference type="Gene3D" id="1.10.510.10">
    <property type="entry name" value="Transferase(Phosphotransferase) domain 1"/>
    <property type="match status" value="1"/>
</dbReference>
<dbReference type="InterPro" id="IPR000719">
    <property type="entry name" value="Prot_kinase_dom"/>
</dbReference>
<dbReference type="SUPFAM" id="SSF56112">
    <property type="entry name" value="Protein kinase-like (PK-like)"/>
    <property type="match status" value="1"/>
</dbReference>
<evidence type="ECO:0000256" key="1">
    <source>
        <dbReference type="SAM" id="MobiDB-lite"/>
    </source>
</evidence>
<proteinExistence type="predicted"/>
<dbReference type="PROSITE" id="PS50011">
    <property type="entry name" value="PROTEIN_KINASE_DOM"/>
    <property type="match status" value="1"/>
</dbReference>
<sequence length="418" mass="46691">MLRDYALPPPSPNYQVATLPCPRENDLPECLSSIPAQDYQRHVDALDKSIGVLTPSTFASLLALSQICKHWRMLPVQYMLCGELSIPTDPHPVASGAITDTYQSTLDGDRVYIKRARKFLEISEDSIYAEVILWKHMDHPNILPLLGVTGIPFQPVLKWVAGGNLMEYITRHPLTDRLGLLLGISEALKYLHSLNIALGSLQGSNIFVDDLGRAYLTDFSLATISPDLKPVALVRPFCPLRWTAPEILGADAVISKETDIYSFAMLMIEIYSGAAPFPKCKSTSVMVKVMCGERPERPNNPTLTDETWALIQQCSNLEPRRRPEIVEVVRCLERAIIQQGLVTDANKSIVSNSTLHSVFRLFRRSSHGPPHHQSTSFGTRGGVRNTSRGLGSWLQSLRAWQRNFRRHPTDVLPEGSPY</sequence>
<dbReference type="AlphaFoldDB" id="A0A9P6HL86"/>
<feature type="domain" description="Protein kinase" evidence="2">
    <location>
        <begin position="87"/>
        <end position="337"/>
    </location>
</feature>
<protein>
    <submittedName>
        <fullName evidence="3">Kinase-like domain-containing protein</fullName>
    </submittedName>
</protein>
<dbReference type="PANTHER" id="PTHR44329">
    <property type="entry name" value="SERINE/THREONINE-PROTEIN KINASE TNNI3K-RELATED"/>
    <property type="match status" value="1"/>
</dbReference>
<reference evidence="3" key="1">
    <citation type="journal article" date="2020" name="Nat. Commun.">
        <title>Large-scale genome sequencing of mycorrhizal fungi provides insights into the early evolution of symbiotic traits.</title>
        <authorList>
            <person name="Miyauchi S."/>
            <person name="Kiss E."/>
            <person name="Kuo A."/>
            <person name="Drula E."/>
            <person name="Kohler A."/>
            <person name="Sanchez-Garcia M."/>
            <person name="Morin E."/>
            <person name="Andreopoulos B."/>
            <person name="Barry K.W."/>
            <person name="Bonito G."/>
            <person name="Buee M."/>
            <person name="Carver A."/>
            <person name="Chen C."/>
            <person name="Cichocki N."/>
            <person name="Clum A."/>
            <person name="Culley D."/>
            <person name="Crous P.W."/>
            <person name="Fauchery L."/>
            <person name="Girlanda M."/>
            <person name="Hayes R.D."/>
            <person name="Keri Z."/>
            <person name="LaButti K."/>
            <person name="Lipzen A."/>
            <person name="Lombard V."/>
            <person name="Magnuson J."/>
            <person name="Maillard F."/>
            <person name="Murat C."/>
            <person name="Nolan M."/>
            <person name="Ohm R.A."/>
            <person name="Pangilinan J."/>
            <person name="Pereira M.F."/>
            <person name="Perotto S."/>
            <person name="Peter M."/>
            <person name="Pfister S."/>
            <person name="Riley R."/>
            <person name="Sitrit Y."/>
            <person name="Stielow J.B."/>
            <person name="Szollosi G."/>
            <person name="Zifcakova L."/>
            <person name="Stursova M."/>
            <person name="Spatafora J.W."/>
            <person name="Tedersoo L."/>
            <person name="Vaario L.M."/>
            <person name="Yamada A."/>
            <person name="Yan M."/>
            <person name="Wang P."/>
            <person name="Xu J."/>
            <person name="Bruns T."/>
            <person name="Baldrian P."/>
            <person name="Vilgalys R."/>
            <person name="Dunand C."/>
            <person name="Henrissat B."/>
            <person name="Grigoriev I.V."/>
            <person name="Hibbett D."/>
            <person name="Nagy L.G."/>
            <person name="Martin F.M."/>
        </authorList>
    </citation>
    <scope>NUCLEOTIDE SEQUENCE</scope>
    <source>
        <strain evidence="3">UH-Tt-Lm1</strain>
    </source>
</reference>
<dbReference type="InterPro" id="IPR001245">
    <property type="entry name" value="Ser-Thr/Tyr_kinase_cat_dom"/>
</dbReference>
<keyword evidence="4" id="KW-1185">Reference proteome</keyword>